<evidence type="ECO:0000313" key="2">
    <source>
        <dbReference type="Proteomes" id="UP000635606"/>
    </source>
</evidence>
<reference evidence="1" key="1">
    <citation type="submission" date="2021-01" db="EMBL/GenBank/DDBJ databases">
        <title>Whole genome shotgun sequence of Virgisporangium ochraceum NBRC 16418.</title>
        <authorList>
            <person name="Komaki H."/>
            <person name="Tamura T."/>
        </authorList>
    </citation>
    <scope>NUCLEOTIDE SEQUENCE</scope>
    <source>
        <strain evidence="1">NBRC 16418</strain>
    </source>
</reference>
<protein>
    <submittedName>
        <fullName evidence="1">Uncharacterized protein</fullName>
    </submittedName>
</protein>
<dbReference type="EMBL" id="BOPH01000142">
    <property type="protein sequence ID" value="GIJ74623.1"/>
    <property type="molecule type" value="Genomic_DNA"/>
</dbReference>
<comment type="caution">
    <text evidence="1">The sequence shown here is derived from an EMBL/GenBank/DDBJ whole genome shotgun (WGS) entry which is preliminary data.</text>
</comment>
<evidence type="ECO:0000313" key="1">
    <source>
        <dbReference type="EMBL" id="GIJ74623.1"/>
    </source>
</evidence>
<sequence>MDVLDRVAGPGRDLLSRVDTVLSAGGAPADHPVWPLLRRVGALPGDVLDAFCALAPERVVAAGAAVRGRAEAYVEERADLGAAVAATTWEGDAAAAFGQRWAALGGHLGGEVAADAPGLAGRLAATASYLDDVAGWMRSARRDLAHEVATALGSMEAVRVLTPSPGGPDQPGRAGPAAATIGAVVLAVADRQAGAAEEVLERWAGRLTDLPFRPATDPIGRTGTATRAAV</sequence>
<proteinExistence type="predicted"/>
<gene>
    <name evidence="1" type="ORF">Voc01_095400</name>
</gene>
<dbReference type="Proteomes" id="UP000635606">
    <property type="component" value="Unassembled WGS sequence"/>
</dbReference>
<name>A0A8J4EHD8_9ACTN</name>
<keyword evidence="2" id="KW-1185">Reference proteome</keyword>
<organism evidence="1 2">
    <name type="scientific">Virgisporangium ochraceum</name>
    <dbReference type="NCBI Taxonomy" id="65505"/>
    <lineage>
        <taxon>Bacteria</taxon>
        <taxon>Bacillati</taxon>
        <taxon>Actinomycetota</taxon>
        <taxon>Actinomycetes</taxon>
        <taxon>Micromonosporales</taxon>
        <taxon>Micromonosporaceae</taxon>
        <taxon>Virgisporangium</taxon>
    </lineage>
</organism>
<dbReference type="AlphaFoldDB" id="A0A8J4EHD8"/>
<accession>A0A8J4EHD8</accession>
<dbReference type="RefSeq" id="WP_203934420.1">
    <property type="nucleotide sequence ID" value="NZ_BOPH01000142.1"/>
</dbReference>